<feature type="repeat" description="ANK" evidence="3">
    <location>
        <begin position="906"/>
        <end position="942"/>
    </location>
</feature>
<dbReference type="PANTHER" id="PTHR24198">
    <property type="entry name" value="ANKYRIN REPEAT AND PROTEIN KINASE DOMAIN-CONTAINING PROTEIN"/>
    <property type="match status" value="1"/>
</dbReference>
<feature type="repeat" description="ANK" evidence="3">
    <location>
        <begin position="691"/>
        <end position="723"/>
    </location>
</feature>
<name>A0A9P5HRK8_9HYPO</name>
<feature type="repeat" description="ANK" evidence="3">
    <location>
        <begin position="942"/>
        <end position="974"/>
    </location>
</feature>
<feature type="repeat" description="ANK" evidence="3">
    <location>
        <begin position="1012"/>
        <end position="1044"/>
    </location>
</feature>
<dbReference type="PANTHER" id="PTHR24198:SF165">
    <property type="entry name" value="ANKYRIN REPEAT-CONTAINING PROTEIN-RELATED"/>
    <property type="match status" value="1"/>
</dbReference>
<dbReference type="InterPro" id="IPR002110">
    <property type="entry name" value="Ankyrin_rpt"/>
</dbReference>
<evidence type="ECO:0000259" key="4">
    <source>
        <dbReference type="Pfam" id="PF14420"/>
    </source>
</evidence>
<feature type="repeat" description="ANK" evidence="3">
    <location>
        <begin position="725"/>
        <end position="757"/>
    </location>
</feature>
<evidence type="ECO:0000313" key="6">
    <source>
        <dbReference type="Proteomes" id="UP000722485"/>
    </source>
</evidence>
<sequence>MSRAPRIPAAEWDRHKDHIHALYVTQDKTLEDVISCMTEEHGFKPTKAQYVRKLDGWKMRKNFKKEEWNHANALVRKRKSAGKDTELVMSGRVIQGEKRRKVLSRYAHPHTAVEPALTSLKASHNGVVARTPPSAVGPFIVYNNMPWFQFQDSIAKLARDNAPSDLLMSTRPDLAISLAKDVFGFPLNRDDRVERHNTYLSDIFEKVSPQPLIQVLQWVIYLSSNGLLSNEKMDDFLERVIKNDNQPFLEYTLQVKGPTVRAFLPKLILSAIRIGNASLVKILLNQEVSPNSVESNFTGHTALQTAIVAGNVAIVQLLLERGADANGTGAGPFKNVRPLNLIFSSRFRPSQLMGRLPEMLINADKRFHFSQAASLDHITLVKLLIEAGANVNECSGDLACPLWQAVNFNNIELVRLLIEAGADVNNIMMGQSCALQEATEQQNPRMVNLLLKAGADVNIPLSDKHKVIRTQSWRTFKISKDSTLLHALCTPLYIAASLEDEEMVRLILKANANVDGVWFSDVTVDENLDDVFDFVDLDAQGMGTRTPLHESARNGDVTMIKLLLDAGANPNVPSITGLTSLQSISSIHESWTYTSPGRLKMAQFLLRQGADVNAPPSRNWSGMTALQAAISSNDMSLVSLFLERGAHVNAASCRRGGRTALQASAENGSMDLVNMLIDMGGLINADAAEFNGLTCLQAAASSKNLALINMLLLLGANVNAPASEVGQTALQAAAESQHIHTVKRLLDVGADVNQIGDRDTALGIAIRNEDNYHYLSDFLLENGADPDPPMAKITPLAMAAKMGWARVVQLLLNAGANINRSSLNPYKTDDLSPGLAAPQTPLAIAVEYRQHAVVEVLITSGADLNYIGRHGGATPLCYAFSCFWFPHDITLSLIRGGADPNKPSTTGLCPIHLAVKNMSILYVEEAIKILIDAGADVNCQTPAGTALQMVVEKGYKHLVGMLLDAGADINAPAMSHKGMTPLQAAAKRDDLPLVQDLMSRGANANVPAAIQYGATALQFAAMNGNINMAILLLENGANINAEPSATGGRTALDGAAEHGRLDMIYLLLGNDKEMELIEKRCQKAAKFADANFHPIIAKILREWKRP</sequence>
<evidence type="ECO:0000256" key="1">
    <source>
        <dbReference type="ARBA" id="ARBA00022737"/>
    </source>
</evidence>
<feature type="repeat" description="ANK" evidence="3">
    <location>
        <begin position="656"/>
        <end position="688"/>
    </location>
</feature>
<dbReference type="Pfam" id="PF13637">
    <property type="entry name" value="Ank_4"/>
    <property type="match status" value="1"/>
</dbReference>
<evidence type="ECO:0000256" key="3">
    <source>
        <dbReference type="PROSITE-ProRule" id="PRU00023"/>
    </source>
</evidence>
<dbReference type="Pfam" id="PF00023">
    <property type="entry name" value="Ank"/>
    <property type="match status" value="2"/>
</dbReference>
<dbReference type="Pfam" id="PF14420">
    <property type="entry name" value="Clr5"/>
    <property type="match status" value="1"/>
</dbReference>
<feature type="repeat" description="ANK" evidence="3">
    <location>
        <begin position="791"/>
        <end position="823"/>
    </location>
</feature>
<accession>A0A9P5HRK8</accession>
<dbReference type="EMBL" id="JAANBB010000005">
    <property type="protein sequence ID" value="KAF7557397.1"/>
    <property type="molecule type" value="Genomic_DNA"/>
</dbReference>
<proteinExistence type="predicted"/>
<feature type="repeat" description="ANK" evidence="3">
    <location>
        <begin position="621"/>
        <end position="653"/>
    </location>
</feature>
<gene>
    <name evidence="5" type="ORF">G7Z17_g636</name>
</gene>
<dbReference type="Proteomes" id="UP000722485">
    <property type="component" value="Unassembled WGS sequence"/>
</dbReference>
<feature type="repeat" description="ANK" evidence="3">
    <location>
        <begin position="543"/>
        <end position="575"/>
    </location>
</feature>
<dbReference type="Gene3D" id="1.25.40.20">
    <property type="entry name" value="Ankyrin repeat-containing domain"/>
    <property type="match status" value="4"/>
</dbReference>
<feature type="repeat" description="ANK" evidence="3">
    <location>
        <begin position="977"/>
        <end position="1009"/>
    </location>
</feature>
<dbReference type="SUPFAM" id="SSF48403">
    <property type="entry name" value="Ankyrin repeat"/>
    <property type="match status" value="3"/>
</dbReference>
<protein>
    <recommendedName>
        <fullName evidence="4">Clr5 domain-containing protein</fullName>
    </recommendedName>
</protein>
<reference evidence="5" key="1">
    <citation type="submission" date="2020-03" db="EMBL/GenBank/DDBJ databases">
        <title>Draft Genome Sequence of Cylindrodendrum hubeiense.</title>
        <authorList>
            <person name="Buettner E."/>
            <person name="Kellner H."/>
        </authorList>
    </citation>
    <scope>NUCLEOTIDE SEQUENCE</scope>
    <source>
        <strain evidence="5">IHI 201604</strain>
    </source>
</reference>
<feature type="domain" description="Clr5" evidence="4">
    <location>
        <begin position="9"/>
        <end position="61"/>
    </location>
</feature>
<dbReference type="Pfam" id="PF12796">
    <property type="entry name" value="Ank_2"/>
    <property type="match status" value="6"/>
</dbReference>
<dbReference type="PRINTS" id="PR01415">
    <property type="entry name" value="ANKYRIN"/>
</dbReference>
<feature type="repeat" description="ANK" evidence="3">
    <location>
        <begin position="397"/>
        <end position="425"/>
    </location>
</feature>
<organism evidence="5 6">
    <name type="scientific">Cylindrodendrum hubeiense</name>
    <dbReference type="NCBI Taxonomy" id="595255"/>
    <lineage>
        <taxon>Eukaryota</taxon>
        <taxon>Fungi</taxon>
        <taxon>Dikarya</taxon>
        <taxon>Ascomycota</taxon>
        <taxon>Pezizomycotina</taxon>
        <taxon>Sordariomycetes</taxon>
        <taxon>Hypocreomycetidae</taxon>
        <taxon>Hypocreales</taxon>
        <taxon>Nectriaceae</taxon>
        <taxon>Cylindrodendrum</taxon>
    </lineage>
</organism>
<feature type="repeat" description="ANK" evidence="3">
    <location>
        <begin position="1047"/>
        <end position="1079"/>
    </location>
</feature>
<dbReference type="AlphaFoldDB" id="A0A9P5HRK8"/>
<keyword evidence="2 3" id="KW-0040">ANK repeat</keyword>
<feature type="repeat" description="ANK" evidence="3">
    <location>
        <begin position="837"/>
        <end position="869"/>
    </location>
</feature>
<dbReference type="InterPro" id="IPR025676">
    <property type="entry name" value="Clr5_dom"/>
</dbReference>
<feature type="repeat" description="ANK" evidence="3">
    <location>
        <begin position="298"/>
        <end position="330"/>
    </location>
</feature>
<keyword evidence="6" id="KW-1185">Reference proteome</keyword>
<dbReference type="PROSITE" id="PS50297">
    <property type="entry name" value="ANK_REP_REGION"/>
    <property type="match status" value="13"/>
</dbReference>
<dbReference type="OrthoDB" id="539213at2759"/>
<dbReference type="PROSITE" id="PS50088">
    <property type="entry name" value="ANK_REPEAT"/>
    <property type="match status" value="14"/>
</dbReference>
<dbReference type="InterPro" id="IPR036770">
    <property type="entry name" value="Ankyrin_rpt-contain_sf"/>
</dbReference>
<keyword evidence="1" id="KW-0677">Repeat</keyword>
<evidence type="ECO:0000313" key="5">
    <source>
        <dbReference type="EMBL" id="KAF7557397.1"/>
    </source>
</evidence>
<evidence type="ECO:0000256" key="2">
    <source>
        <dbReference type="ARBA" id="ARBA00023043"/>
    </source>
</evidence>
<dbReference type="SMART" id="SM00248">
    <property type="entry name" value="ANK"/>
    <property type="match status" value="21"/>
</dbReference>
<comment type="caution">
    <text evidence="5">The sequence shown here is derived from an EMBL/GenBank/DDBJ whole genome shotgun (WGS) entry which is preliminary data.</text>
</comment>